<evidence type="ECO:0000256" key="7">
    <source>
        <dbReference type="ARBA" id="ARBA00022989"/>
    </source>
</evidence>
<keyword evidence="6" id="KW-0999">Mitochondrion inner membrane</keyword>
<name>A0A176WA78_MARPO</name>
<evidence type="ECO:0000259" key="15">
    <source>
        <dbReference type="PROSITE" id="PS50222"/>
    </source>
</evidence>
<dbReference type="GO" id="GO:0005743">
    <property type="term" value="C:mitochondrial inner membrane"/>
    <property type="evidence" value="ECO:0007669"/>
    <property type="project" value="UniProtKB-SubCell"/>
</dbReference>
<dbReference type="GO" id="GO:0005509">
    <property type="term" value="F:calcium ion binding"/>
    <property type="evidence" value="ECO:0007669"/>
    <property type="project" value="InterPro"/>
</dbReference>
<dbReference type="PANTHER" id="PTHR14009">
    <property type="entry name" value="LEUCINE ZIPPER-EF-HAND CONTAINING TRANSMEMBRANE PROTEIN"/>
    <property type="match status" value="1"/>
</dbReference>
<feature type="domain" description="EF-hand" evidence="15">
    <location>
        <begin position="796"/>
        <end position="831"/>
    </location>
</feature>
<keyword evidence="9 14" id="KW-0472">Membrane</keyword>
<protein>
    <recommendedName>
        <fullName evidence="3">Mitochondrial proton/calcium exchanger protein</fullName>
    </recommendedName>
    <alternativeName>
        <fullName evidence="10">Leucine zipper-EF-hand-containing transmembrane protein 1</fullName>
    </alternativeName>
</protein>
<dbReference type="EMBL" id="LVLJ01001379">
    <property type="protein sequence ID" value="OAE29987.1"/>
    <property type="molecule type" value="Genomic_DNA"/>
</dbReference>
<dbReference type="GO" id="GO:0030003">
    <property type="term" value="P:intracellular monoatomic cation homeostasis"/>
    <property type="evidence" value="ECO:0007669"/>
    <property type="project" value="TreeGrafter"/>
</dbReference>
<feature type="domain" description="Letm1 RBD" evidence="16">
    <location>
        <begin position="328"/>
        <end position="535"/>
    </location>
</feature>
<evidence type="ECO:0000256" key="5">
    <source>
        <dbReference type="ARBA" id="ARBA00022692"/>
    </source>
</evidence>
<evidence type="ECO:0000256" key="1">
    <source>
        <dbReference type="ARBA" id="ARBA00004434"/>
    </source>
</evidence>
<evidence type="ECO:0000256" key="6">
    <source>
        <dbReference type="ARBA" id="ARBA00022792"/>
    </source>
</evidence>
<accession>A0A176WA78</accession>
<keyword evidence="4" id="KW-0050">Antiport</keyword>
<evidence type="ECO:0000256" key="12">
    <source>
        <dbReference type="SAM" id="Coils"/>
    </source>
</evidence>
<feature type="region of interest" description="Disordered" evidence="13">
    <location>
        <begin position="132"/>
        <end position="162"/>
    </location>
</feature>
<organism evidence="17 18">
    <name type="scientific">Marchantia polymorpha subsp. ruderalis</name>
    <dbReference type="NCBI Taxonomy" id="1480154"/>
    <lineage>
        <taxon>Eukaryota</taxon>
        <taxon>Viridiplantae</taxon>
        <taxon>Streptophyta</taxon>
        <taxon>Embryophyta</taxon>
        <taxon>Marchantiophyta</taxon>
        <taxon>Marchantiopsida</taxon>
        <taxon>Marchantiidae</taxon>
        <taxon>Marchantiales</taxon>
        <taxon>Marchantiaceae</taxon>
        <taxon>Marchantia</taxon>
    </lineage>
</organism>
<feature type="compositionally biased region" description="Low complexity" evidence="13">
    <location>
        <begin position="132"/>
        <end position="144"/>
    </location>
</feature>
<evidence type="ECO:0000256" key="3">
    <source>
        <dbReference type="ARBA" id="ARBA00020557"/>
    </source>
</evidence>
<evidence type="ECO:0000256" key="14">
    <source>
        <dbReference type="SAM" id="Phobius"/>
    </source>
</evidence>
<evidence type="ECO:0000259" key="16">
    <source>
        <dbReference type="PROSITE" id="PS51758"/>
    </source>
</evidence>
<dbReference type="PROSITE" id="PS51758">
    <property type="entry name" value="LETM1_RBD"/>
    <property type="match status" value="1"/>
</dbReference>
<evidence type="ECO:0000256" key="13">
    <source>
        <dbReference type="SAM" id="MobiDB-lite"/>
    </source>
</evidence>
<sequence>MAFRQAGASRRRVASKIYQTLGEHSVVPNPLWNTFSQSKSSYADGHSFIRRHYSASEYFLHRRDSEDGSTQPRSLEERKEFSYKSFTGTGVPHSRIWPEFATAPGLKQARGVSFDPLRSRLFSSQTRVLYGPSTSSASAAAPTSYQEDEDAQKTKKAEPSAEECDQAVVGLSSAKAKVKQNQDVAKKSDASQSQGLVKKFWSVILGIVPAIRAILAMSREDWSKKISGWKKHIWQELQHYWLGTKLLWADTRISSRLLLKLAGGKSLTRRERQQLTRTAADIFRLVPFAVFVIVPFMEFLLPVALKLFPNMLPSTFQDKMKEQEQLKKRLNARIQYAKFLQDTVGEMARELKSTRSGELQRTANDLDEFMNKVRTGGDVTNDEILNFAKLFNDELTLDNISRPRLVSMCKYMGIQPYGTDAYLRYSLRTKLNWIKTDDRMIQSEGVESLSESELRAACRERGMLGLLSVDEMRQQLNDWLDLSLQKSVPSSLLILSRAFMVSGRIRPEEAMQATLSSLPDEVVDSIGTVSAAGEDALAERKRKLEFLKEQEALIKVTTTYSLACLSDVDIRDWTVMAKRVAPISEPKVEGFHMGQISTPSVKELMVGYCDVEASTQYSAFDALTLLLLFCSEEAAKEMEEQERAKIEQERQKAEEKIKLVEEDISFHQENVANAQEGQQMAQQMAESKSIDKKEELCKISSALAVLASASSVSKERGEFLRLVNREVRSVPLEIQLYNNMVAKEGTPEEEEARKAYRAAREDSDHAAEVASESRVSSALIERVDAMLHKLEKELDDVDEKIGDRWRILDRDYDGKVTAEEVAAAAMYLKDTLGQENLQELISKLAKDEDGKILVEDIVKLGSSADVEEEHQSEGHGDDGREQQKQPVSL</sequence>
<comment type="similarity">
    <text evidence="2">Belongs to the LETM1 family.</text>
</comment>
<dbReference type="PANTHER" id="PTHR14009:SF1">
    <property type="entry name" value="MITOCHONDRIAL PROTON_CALCIUM EXCHANGER PROTEIN"/>
    <property type="match status" value="1"/>
</dbReference>
<dbReference type="Pfam" id="PF07766">
    <property type="entry name" value="LETM1_RBD"/>
    <property type="match status" value="1"/>
</dbReference>
<feature type="compositionally biased region" description="Basic and acidic residues" evidence="13">
    <location>
        <begin position="869"/>
        <end position="883"/>
    </location>
</feature>
<dbReference type="Gene3D" id="1.10.238.10">
    <property type="entry name" value="EF-hand"/>
    <property type="match status" value="1"/>
</dbReference>
<keyword evidence="8 11" id="KW-0496">Mitochondrion</keyword>
<evidence type="ECO:0000256" key="11">
    <source>
        <dbReference type="PROSITE-ProRule" id="PRU01094"/>
    </source>
</evidence>
<dbReference type="InterPro" id="IPR033122">
    <property type="entry name" value="LETM1-like_RBD"/>
</dbReference>
<keyword evidence="18" id="KW-1185">Reference proteome</keyword>
<dbReference type="PROSITE" id="PS50222">
    <property type="entry name" value="EF_HAND_2"/>
    <property type="match status" value="1"/>
</dbReference>
<evidence type="ECO:0000256" key="4">
    <source>
        <dbReference type="ARBA" id="ARBA00022449"/>
    </source>
</evidence>
<keyword evidence="4" id="KW-0813">Transport</keyword>
<dbReference type="SUPFAM" id="SSF47473">
    <property type="entry name" value="EF-hand"/>
    <property type="match status" value="1"/>
</dbReference>
<keyword evidence="12" id="KW-0175">Coiled coil</keyword>
<dbReference type="GO" id="GO:0015297">
    <property type="term" value="F:antiporter activity"/>
    <property type="evidence" value="ECO:0007669"/>
    <property type="project" value="UniProtKB-KW"/>
</dbReference>
<keyword evidence="7 14" id="KW-1133">Transmembrane helix</keyword>
<dbReference type="InterPro" id="IPR044202">
    <property type="entry name" value="LETM1/MDM38-like"/>
</dbReference>
<evidence type="ECO:0000313" key="17">
    <source>
        <dbReference type="EMBL" id="OAE29987.1"/>
    </source>
</evidence>
<evidence type="ECO:0000313" key="18">
    <source>
        <dbReference type="Proteomes" id="UP000077202"/>
    </source>
</evidence>
<gene>
    <name evidence="17" type="ORF">AXG93_669s1370</name>
</gene>
<evidence type="ECO:0000256" key="10">
    <source>
        <dbReference type="ARBA" id="ARBA00031360"/>
    </source>
</evidence>
<comment type="subcellular location">
    <subcellularLocation>
        <location evidence="1">Mitochondrion inner membrane</location>
        <topology evidence="1">Single-pass membrane protein</topology>
    </subcellularLocation>
</comment>
<evidence type="ECO:0000256" key="9">
    <source>
        <dbReference type="ARBA" id="ARBA00023136"/>
    </source>
</evidence>
<proteinExistence type="inferred from homology"/>
<dbReference type="InterPro" id="IPR002048">
    <property type="entry name" value="EF_hand_dom"/>
</dbReference>
<feature type="transmembrane region" description="Helical" evidence="14">
    <location>
        <begin position="282"/>
        <end position="305"/>
    </location>
</feature>
<feature type="coiled-coil region" evidence="12">
    <location>
        <begin position="631"/>
        <end position="670"/>
    </location>
</feature>
<keyword evidence="5 14" id="KW-0812">Transmembrane</keyword>
<comment type="caution">
    <text evidence="17">The sequence shown here is derived from an EMBL/GenBank/DDBJ whole genome shotgun (WGS) entry which is preliminary data.</text>
</comment>
<feature type="region of interest" description="Disordered" evidence="13">
    <location>
        <begin position="863"/>
        <end position="889"/>
    </location>
</feature>
<dbReference type="AlphaFoldDB" id="A0A176WA78"/>
<dbReference type="Proteomes" id="UP000077202">
    <property type="component" value="Unassembled WGS sequence"/>
</dbReference>
<dbReference type="GO" id="GO:0043022">
    <property type="term" value="F:ribosome binding"/>
    <property type="evidence" value="ECO:0007669"/>
    <property type="project" value="InterPro"/>
</dbReference>
<evidence type="ECO:0000256" key="8">
    <source>
        <dbReference type="ARBA" id="ARBA00023128"/>
    </source>
</evidence>
<dbReference type="InterPro" id="IPR011992">
    <property type="entry name" value="EF-hand-dom_pair"/>
</dbReference>
<evidence type="ECO:0000256" key="2">
    <source>
        <dbReference type="ARBA" id="ARBA00009584"/>
    </source>
</evidence>
<reference evidence="17" key="1">
    <citation type="submission" date="2016-03" db="EMBL/GenBank/DDBJ databases">
        <title>Mechanisms controlling the formation of the plant cell surface in tip-growing cells are functionally conserved among land plants.</title>
        <authorList>
            <person name="Honkanen S."/>
            <person name="Jones V.A."/>
            <person name="Morieri G."/>
            <person name="Champion C."/>
            <person name="Hetherington A.J."/>
            <person name="Kelly S."/>
            <person name="Saint-Marcoux D."/>
            <person name="Proust H."/>
            <person name="Prescott H."/>
            <person name="Dolan L."/>
        </authorList>
    </citation>
    <scope>NUCLEOTIDE SEQUENCE [LARGE SCALE GENOMIC DNA]</scope>
    <source>
        <tissue evidence="17">Whole gametophyte</tissue>
    </source>
</reference>